<evidence type="ECO:0000313" key="1">
    <source>
        <dbReference type="EMBL" id="KAJ8886599.1"/>
    </source>
</evidence>
<comment type="caution">
    <text evidence="1">The sequence shown here is derived from an EMBL/GenBank/DDBJ whole genome shotgun (WGS) entry which is preliminary data.</text>
</comment>
<reference evidence="1 2" key="1">
    <citation type="submission" date="2023-02" db="EMBL/GenBank/DDBJ databases">
        <title>LHISI_Scaffold_Assembly.</title>
        <authorList>
            <person name="Stuart O.P."/>
            <person name="Cleave R."/>
            <person name="Magrath M.J.L."/>
            <person name="Mikheyev A.S."/>
        </authorList>
    </citation>
    <scope>NUCLEOTIDE SEQUENCE [LARGE SCALE GENOMIC DNA]</scope>
    <source>
        <strain evidence="1">Daus_M_001</strain>
        <tissue evidence="1">Leg muscle</tissue>
    </source>
</reference>
<dbReference type="Proteomes" id="UP001159363">
    <property type="component" value="Chromosome X"/>
</dbReference>
<protein>
    <submittedName>
        <fullName evidence="1">Uncharacterized protein</fullName>
    </submittedName>
</protein>
<organism evidence="1 2">
    <name type="scientific">Dryococelus australis</name>
    <dbReference type="NCBI Taxonomy" id="614101"/>
    <lineage>
        <taxon>Eukaryota</taxon>
        <taxon>Metazoa</taxon>
        <taxon>Ecdysozoa</taxon>
        <taxon>Arthropoda</taxon>
        <taxon>Hexapoda</taxon>
        <taxon>Insecta</taxon>
        <taxon>Pterygota</taxon>
        <taxon>Neoptera</taxon>
        <taxon>Polyneoptera</taxon>
        <taxon>Phasmatodea</taxon>
        <taxon>Verophasmatodea</taxon>
        <taxon>Anareolatae</taxon>
        <taxon>Phasmatidae</taxon>
        <taxon>Eurycanthinae</taxon>
        <taxon>Dryococelus</taxon>
    </lineage>
</organism>
<dbReference type="EMBL" id="JARBHB010000004">
    <property type="protein sequence ID" value="KAJ8886599.1"/>
    <property type="molecule type" value="Genomic_DNA"/>
</dbReference>
<accession>A0ABQ9HR76</accession>
<evidence type="ECO:0000313" key="2">
    <source>
        <dbReference type="Proteomes" id="UP001159363"/>
    </source>
</evidence>
<sequence>MAEVQQVKVVFPDPVKFPTFSASQLKDGMSIRNVLELNYICREQQDNYTEIQYKKMYIINPYGKR</sequence>
<name>A0ABQ9HR76_9NEOP</name>
<keyword evidence="2" id="KW-1185">Reference proteome</keyword>
<proteinExistence type="predicted"/>
<gene>
    <name evidence="1" type="ORF">PR048_012811</name>
</gene>